<dbReference type="EMBL" id="MXAL01000006">
    <property type="protein sequence ID" value="OWF33000.1"/>
    <property type="molecule type" value="Genomic_DNA"/>
</dbReference>
<keyword evidence="1" id="KW-0812">Transmembrane</keyword>
<evidence type="ECO:0000313" key="3">
    <source>
        <dbReference type="Proteomes" id="UP000196649"/>
    </source>
</evidence>
<dbReference type="AlphaFoldDB" id="A0A210P940"/>
<keyword evidence="1" id="KW-1133">Transmembrane helix</keyword>
<dbReference type="RefSeq" id="WP_056967784.1">
    <property type="nucleotide sequence ID" value="NZ_LNUB01000037.1"/>
</dbReference>
<evidence type="ECO:0000256" key="1">
    <source>
        <dbReference type="SAM" id="Phobius"/>
    </source>
</evidence>
<dbReference type="Proteomes" id="UP000196649">
    <property type="component" value="Unassembled WGS sequence"/>
</dbReference>
<keyword evidence="1" id="KW-0472">Membrane</keyword>
<proteinExistence type="predicted"/>
<evidence type="ECO:0000313" key="2">
    <source>
        <dbReference type="EMBL" id="OWF33000.1"/>
    </source>
</evidence>
<protein>
    <submittedName>
        <fullName evidence="2">Uncharacterized protein</fullName>
    </submittedName>
</protein>
<name>A0A210P940_9LACO</name>
<comment type="caution">
    <text evidence="2">The sequence shown here is derived from an EMBL/GenBank/DDBJ whole genome shotgun (WGS) entry which is preliminary data.</text>
</comment>
<sequence length="165" mass="19046">MAEDKPKYGDFITSLNPDKRFFWSAFDEPSAINQRVVALSLNNRFYQRKSLIHALLNSIIPLFILCGSGFARGKGVVDLTADSLQQFSILNPDLLDINQENRILKSWKIVSKKIVMNIKDQLEDKDWISFNKVVLDEYGIDRSVYDQAMNSIKKMIDRRSNIRNS</sequence>
<accession>A0A210P940</accession>
<organism evidence="2 3">
    <name type="scientific">Companilactobacillus kimchii</name>
    <dbReference type="NCBI Taxonomy" id="2801452"/>
    <lineage>
        <taxon>Bacteria</taxon>
        <taxon>Bacillati</taxon>
        <taxon>Bacillota</taxon>
        <taxon>Bacilli</taxon>
        <taxon>Lactobacillales</taxon>
        <taxon>Lactobacillaceae</taxon>
        <taxon>Companilactobacillus</taxon>
    </lineage>
</organism>
<gene>
    <name evidence="2" type="ORF">LKACC12383_01490</name>
</gene>
<reference evidence="2 3" key="1">
    <citation type="submission" date="2017-03" db="EMBL/GenBank/DDBJ databases">
        <title>Genome sequence of Lactobacillus kimchii KACC 12383.</title>
        <authorList>
            <person name="Chun J."/>
        </authorList>
    </citation>
    <scope>NUCLEOTIDE SEQUENCE [LARGE SCALE GENOMIC DNA]</scope>
    <source>
        <strain evidence="2 3">KACC 12383</strain>
    </source>
</reference>
<feature type="transmembrane region" description="Helical" evidence="1">
    <location>
        <begin position="51"/>
        <end position="71"/>
    </location>
</feature>